<dbReference type="EMBL" id="JABFCX010000002">
    <property type="protein sequence ID" value="NNU15205.1"/>
    <property type="molecule type" value="Genomic_DNA"/>
</dbReference>
<evidence type="ECO:0000313" key="4">
    <source>
        <dbReference type="EMBL" id="NNU15205.1"/>
    </source>
</evidence>
<reference evidence="4 5" key="1">
    <citation type="submission" date="2020-05" db="EMBL/GenBank/DDBJ databases">
        <title>Parvularcula mediterraneae sp. nov., isolated from polypropylene straw from shallow seawater of the seashore of Laganas in Zakynthos island, Greece.</title>
        <authorList>
            <person name="Szabo I."/>
            <person name="Al-Omari J."/>
            <person name="Rado J."/>
            <person name="Szerdahelyi G.S."/>
        </authorList>
    </citation>
    <scope>NUCLEOTIDE SEQUENCE [LARGE SCALE GENOMIC DNA]</scope>
    <source>
        <strain evidence="4 5">ZS-1/3</strain>
    </source>
</reference>
<accession>A0A7Y3RJM9</accession>
<sequence length="214" mass="23703">MKLYGYWRSGTSYRVRVALALKGVQVEQVAVNLLEAEHKGEEYLALNPQGLVPSLILDDGTVINQSPAILEYIDEALAGPDLLPKDALGRAKARQYAAMIGCDIHPVQNLRILKYIQNELGHERDEAFNFAAHWIDVGFAAMEEQLSRDSWSGPFVMGEKPTLPDCYLLPQLYAGRRFGASVERYTKLLKIEEALNALPAVAAAHPDQQADAQV</sequence>
<dbReference type="AlphaFoldDB" id="A0A7Y3RJM9"/>
<dbReference type="InterPro" id="IPR004045">
    <property type="entry name" value="Glutathione_S-Trfase_N"/>
</dbReference>
<dbReference type="PROSITE" id="PS50404">
    <property type="entry name" value="GST_NTER"/>
    <property type="match status" value="1"/>
</dbReference>
<dbReference type="SFLD" id="SFLDS00019">
    <property type="entry name" value="Glutathione_Transferase_(cytos"/>
    <property type="match status" value="1"/>
</dbReference>
<dbReference type="Gene3D" id="3.40.30.10">
    <property type="entry name" value="Glutaredoxin"/>
    <property type="match status" value="1"/>
</dbReference>
<dbReference type="CDD" id="cd03042">
    <property type="entry name" value="GST_N_Zeta"/>
    <property type="match status" value="1"/>
</dbReference>
<dbReference type="NCBIfam" id="TIGR01262">
    <property type="entry name" value="maiA"/>
    <property type="match status" value="1"/>
</dbReference>
<gene>
    <name evidence="4" type="primary">maiA</name>
    <name evidence="4" type="ORF">HK107_02550</name>
</gene>
<comment type="similarity">
    <text evidence="1">Belongs to the GST superfamily. Zeta family.</text>
</comment>
<dbReference type="InterPro" id="IPR010987">
    <property type="entry name" value="Glutathione-S-Trfase_C-like"/>
</dbReference>
<protein>
    <submittedName>
        <fullName evidence="4">Maleylacetoacetate isomerase</fullName>
        <ecNumber evidence="4">5.2.1.2</ecNumber>
    </submittedName>
</protein>
<dbReference type="GO" id="GO:0006559">
    <property type="term" value="P:L-phenylalanine catabolic process"/>
    <property type="evidence" value="ECO:0007669"/>
    <property type="project" value="TreeGrafter"/>
</dbReference>
<dbReference type="GO" id="GO:0005737">
    <property type="term" value="C:cytoplasm"/>
    <property type="evidence" value="ECO:0007669"/>
    <property type="project" value="InterPro"/>
</dbReference>
<dbReference type="SUPFAM" id="SSF52833">
    <property type="entry name" value="Thioredoxin-like"/>
    <property type="match status" value="1"/>
</dbReference>
<evidence type="ECO:0000313" key="5">
    <source>
        <dbReference type="Proteomes" id="UP000536835"/>
    </source>
</evidence>
<feature type="domain" description="GST C-terminal" evidence="3">
    <location>
        <begin position="86"/>
        <end position="214"/>
    </location>
</feature>
<dbReference type="InterPro" id="IPR036249">
    <property type="entry name" value="Thioredoxin-like_sf"/>
</dbReference>
<feature type="domain" description="GST N-terminal" evidence="2">
    <location>
        <begin position="1"/>
        <end position="81"/>
    </location>
</feature>
<evidence type="ECO:0000259" key="2">
    <source>
        <dbReference type="PROSITE" id="PS50404"/>
    </source>
</evidence>
<evidence type="ECO:0000256" key="1">
    <source>
        <dbReference type="ARBA" id="ARBA00010007"/>
    </source>
</evidence>
<organism evidence="4 5">
    <name type="scientific">Parvularcula mediterranea</name>
    <dbReference type="NCBI Taxonomy" id="2732508"/>
    <lineage>
        <taxon>Bacteria</taxon>
        <taxon>Pseudomonadati</taxon>
        <taxon>Pseudomonadota</taxon>
        <taxon>Alphaproteobacteria</taxon>
        <taxon>Parvularculales</taxon>
        <taxon>Parvularculaceae</taxon>
        <taxon>Parvularcula</taxon>
    </lineage>
</organism>
<name>A0A7Y3RJM9_9PROT</name>
<keyword evidence="4" id="KW-0413">Isomerase</keyword>
<dbReference type="InterPro" id="IPR005955">
    <property type="entry name" value="GST_Zeta"/>
</dbReference>
<proteinExistence type="inferred from homology"/>
<dbReference type="PANTHER" id="PTHR42673">
    <property type="entry name" value="MALEYLACETOACETATE ISOMERASE"/>
    <property type="match status" value="1"/>
</dbReference>
<dbReference type="EC" id="5.2.1.2" evidence="4"/>
<dbReference type="InterPro" id="IPR034333">
    <property type="entry name" value="GST_Zeta_N"/>
</dbReference>
<dbReference type="SUPFAM" id="SSF47616">
    <property type="entry name" value="GST C-terminal domain-like"/>
    <property type="match status" value="1"/>
</dbReference>
<dbReference type="Pfam" id="PF02798">
    <property type="entry name" value="GST_N"/>
    <property type="match status" value="1"/>
</dbReference>
<dbReference type="GO" id="GO:0006749">
    <property type="term" value="P:glutathione metabolic process"/>
    <property type="evidence" value="ECO:0007669"/>
    <property type="project" value="TreeGrafter"/>
</dbReference>
<dbReference type="CDD" id="cd03191">
    <property type="entry name" value="GST_C_Zeta"/>
    <property type="match status" value="1"/>
</dbReference>
<dbReference type="PANTHER" id="PTHR42673:SF4">
    <property type="entry name" value="MALEYLACETOACETATE ISOMERASE"/>
    <property type="match status" value="1"/>
</dbReference>
<dbReference type="Proteomes" id="UP000536835">
    <property type="component" value="Unassembled WGS sequence"/>
</dbReference>
<dbReference type="RefSeq" id="WP_173196503.1">
    <property type="nucleotide sequence ID" value="NZ_JABFCX010000002.1"/>
</dbReference>
<dbReference type="PROSITE" id="PS50405">
    <property type="entry name" value="GST_CTER"/>
    <property type="match status" value="1"/>
</dbReference>
<dbReference type="GO" id="GO:0004364">
    <property type="term" value="F:glutathione transferase activity"/>
    <property type="evidence" value="ECO:0007669"/>
    <property type="project" value="TreeGrafter"/>
</dbReference>
<evidence type="ECO:0000259" key="3">
    <source>
        <dbReference type="PROSITE" id="PS50405"/>
    </source>
</evidence>
<dbReference type="InterPro" id="IPR040079">
    <property type="entry name" value="Glutathione_S-Trfase"/>
</dbReference>
<comment type="caution">
    <text evidence="4">The sequence shown here is derived from an EMBL/GenBank/DDBJ whole genome shotgun (WGS) entry which is preliminary data.</text>
</comment>
<dbReference type="InterPro" id="IPR036282">
    <property type="entry name" value="Glutathione-S-Trfase_C_sf"/>
</dbReference>
<dbReference type="InterPro" id="IPR034330">
    <property type="entry name" value="GST_Zeta_C"/>
</dbReference>
<dbReference type="SFLD" id="SFLDG00358">
    <property type="entry name" value="Main_(cytGST)"/>
    <property type="match status" value="1"/>
</dbReference>
<dbReference type="Gene3D" id="1.20.1050.10">
    <property type="match status" value="1"/>
</dbReference>
<keyword evidence="5" id="KW-1185">Reference proteome</keyword>
<dbReference type="GO" id="GO:0016034">
    <property type="term" value="F:maleylacetoacetate isomerase activity"/>
    <property type="evidence" value="ECO:0007669"/>
    <property type="project" value="UniProtKB-EC"/>
</dbReference>